<name>A0A2R6AZK4_9ARCH</name>
<protein>
    <recommendedName>
        <fullName evidence="3">Transcription factor TFIIB cyclin-like domain-containing protein</fullName>
    </recommendedName>
</protein>
<dbReference type="InterPro" id="IPR036915">
    <property type="entry name" value="Cyclin-like_sf"/>
</dbReference>
<evidence type="ECO:0008006" key="3">
    <source>
        <dbReference type="Google" id="ProtNLM"/>
    </source>
</evidence>
<dbReference type="AlphaFoldDB" id="A0A2R6AZK4"/>
<reference evidence="1 2" key="1">
    <citation type="submission" date="2017-04" db="EMBL/GenBank/DDBJ databases">
        <title>Novel microbial lineages endemic to geothermal iron-oxide mats fill important gaps in the evolutionary history of Archaea.</title>
        <authorList>
            <person name="Jay Z.J."/>
            <person name="Beam J.P."/>
            <person name="Dlakic M."/>
            <person name="Rusch D.B."/>
            <person name="Kozubal M.A."/>
            <person name="Inskeep W.P."/>
        </authorList>
    </citation>
    <scope>NUCLEOTIDE SEQUENCE [LARGE SCALE GENOMIC DNA]</scope>
    <source>
        <strain evidence="1">ECH_B_SAG-M15</strain>
    </source>
</reference>
<organism evidence="1 2">
    <name type="scientific">Candidatus Marsarchaeota G2 archaeon ECH_B_SAG-M15</name>
    <dbReference type="NCBI Taxonomy" id="1978162"/>
    <lineage>
        <taxon>Archaea</taxon>
        <taxon>Candidatus Marsarchaeota</taxon>
        <taxon>Candidatus Marsarchaeota group 2</taxon>
    </lineage>
</organism>
<sequence>MGMASDYFSKMSYLPREVVEAGRVLAEHFTARRGRSVTPALAYACVYAASKISGVPIRLSRLEAMSGVRKRAIVRAHRELVDALGLVEPPVNPKVYVKHYCEIFHLPPEVEARTCACPDKGFIFSEGSVREGGVVHPLFGFLPVFCLSLAFHGKLLPFCMHVKLFSQNQKKRATICV</sequence>
<dbReference type="SUPFAM" id="SSF47954">
    <property type="entry name" value="Cyclin-like"/>
    <property type="match status" value="1"/>
</dbReference>
<evidence type="ECO:0000313" key="2">
    <source>
        <dbReference type="Proteomes" id="UP000240490"/>
    </source>
</evidence>
<comment type="caution">
    <text evidence="1">The sequence shown here is derived from an EMBL/GenBank/DDBJ whole genome shotgun (WGS) entry which is preliminary data.</text>
</comment>
<dbReference type="Proteomes" id="UP000240490">
    <property type="component" value="Unassembled WGS sequence"/>
</dbReference>
<gene>
    <name evidence="1" type="ORF">B9Q08_02275</name>
</gene>
<proteinExistence type="predicted"/>
<accession>A0A2R6AZK4</accession>
<evidence type="ECO:0000313" key="1">
    <source>
        <dbReference type="EMBL" id="PSN91786.1"/>
    </source>
</evidence>
<dbReference type="Gene3D" id="1.10.472.10">
    <property type="entry name" value="Cyclin-like"/>
    <property type="match status" value="1"/>
</dbReference>
<dbReference type="EMBL" id="NEXJ01000038">
    <property type="protein sequence ID" value="PSN91786.1"/>
    <property type="molecule type" value="Genomic_DNA"/>
</dbReference>